<dbReference type="Gramene" id="CDO97973">
    <property type="protein sequence ID" value="CDO97973"/>
    <property type="gene ID" value="GSCOC_T00021927001"/>
</dbReference>
<dbReference type="PANTHER" id="PTHR37238">
    <property type="entry name" value="OS05G0532500 PROTEIN"/>
    <property type="match status" value="1"/>
</dbReference>
<feature type="region of interest" description="Disordered" evidence="1">
    <location>
        <begin position="1"/>
        <end position="26"/>
    </location>
</feature>
<gene>
    <name evidence="2" type="ORF">GSCOC_T00021927001</name>
</gene>
<dbReference type="PANTHER" id="PTHR37238:SF1">
    <property type="entry name" value="OS05G0532500 PROTEIN"/>
    <property type="match status" value="1"/>
</dbReference>
<sequence length="488" mass="54197">MPKNNSGLTTKSKPRPKSTARKPLRDVSNAVKTFSTSIATKLPVKYQEDEEGNQLRQVGDHDGALDRLLLIHSHISSIIHQIDGLVAQAQKFPSKQRMKEIELFANVLSEMQTSLQPWIPRFQKVLSTEPVNQLEEPSTSRNVAYVKKDTSHVVESPRPTKLDSLVSPSPLVSWRAGCTTEGGRQLFLVTPLPRPKAFSVKYQEEPKSVLENTTSSTMVQAPVIFDAVGEKNDDLLEGTVVKQTPRKVSDDILKRRCSSPENLLGREGSMLLMTPYLKLSPPKSCVLLEPVPEFRQNVTRGVYQSTPYPTRVKISEGSQDSESSLCRSSEKMSFQYTEHPGIKLSNNYGSRSKVVEESPYRMISPPKTCVLMEPPDDKLSLSDEAGSVLDRGANLLSVTEVDLQGGQSLADETCKQGLYRSFKIVESTPILRGPESSIQIGKHPGENTLKKELWEKFEAASIDGIDFDVSVVQQSVQKGFLDRLDEVS</sequence>
<dbReference type="FunCoup" id="A0A068TRH8">
    <property type="interactions" value="246"/>
</dbReference>
<dbReference type="OrthoDB" id="1933187at2759"/>
<evidence type="ECO:0000256" key="1">
    <source>
        <dbReference type="SAM" id="MobiDB-lite"/>
    </source>
</evidence>
<dbReference type="OMA" id="PSSEYNC"/>
<proteinExistence type="predicted"/>
<reference evidence="3" key="1">
    <citation type="journal article" date="2014" name="Science">
        <title>The coffee genome provides insight into the convergent evolution of caffeine biosynthesis.</title>
        <authorList>
            <person name="Denoeud F."/>
            <person name="Carretero-Paulet L."/>
            <person name="Dereeper A."/>
            <person name="Droc G."/>
            <person name="Guyot R."/>
            <person name="Pietrella M."/>
            <person name="Zheng C."/>
            <person name="Alberti A."/>
            <person name="Anthony F."/>
            <person name="Aprea G."/>
            <person name="Aury J.M."/>
            <person name="Bento P."/>
            <person name="Bernard M."/>
            <person name="Bocs S."/>
            <person name="Campa C."/>
            <person name="Cenci A."/>
            <person name="Combes M.C."/>
            <person name="Crouzillat D."/>
            <person name="Da Silva C."/>
            <person name="Daddiego L."/>
            <person name="De Bellis F."/>
            <person name="Dussert S."/>
            <person name="Garsmeur O."/>
            <person name="Gayraud T."/>
            <person name="Guignon V."/>
            <person name="Jahn K."/>
            <person name="Jamilloux V."/>
            <person name="Joet T."/>
            <person name="Labadie K."/>
            <person name="Lan T."/>
            <person name="Leclercq J."/>
            <person name="Lepelley M."/>
            <person name="Leroy T."/>
            <person name="Li L.T."/>
            <person name="Librado P."/>
            <person name="Lopez L."/>
            <person name="Munoz A."/>
            <person name="Noel B."/>
            <person name="Pallavicini A."/>
            <person name="Perrotta G."/>
            <person name="Poncet V."/>
            <person name="Pot D."/>
            <person name="Priyono X."/>
            <person name="Rigoreau M."/>
            <person name="Rouard M."/>
            <person name="Rozas J."/>
            <person name="Tranchant-Dubreuil C."/>
            <person name="VanBuren R."/>
            <person name="Zhang Q."/>
            <person name="Andrade A.C."/>
            <person name="Argout X."/>
            <person name="Bertrand B."/>
            <person name="de Kochko A."/>
            <person name="Graziosi G."/>
            <person name="Henry R.J."/>
            <person name="Jayarama X."/>
            <person name="Ming R."/>
            <person name="Nagai C."/>
            <person name="Rounsley S."/>
            <person name="Sankoff D."/>
            <person name="Giuliano G."/>
            <person name="Albert V.A."/>
            <person name="Wincker P."/>
            <person name="Lashermes P."/>
        </authorList>
    </citation>
    <scope>NUCLEOTIDE SEQUENCE [LARGE SCALE GENOMIC DNA]</scope>
    <source>
        <strain evidence="3">cv. DH200-94</strain>
    </source>
</reference>
<protein>
    <submittedName>
        <fullName evidence="2">Uncharacterized protein</fullName>
    </submittedName>
</protein>
<accession>A0A068TRH8</accession>
<feature type="compositionally biased region" description="Basic residues" evidence="1">
    <location>
        <begin position="12"/>
        <end position="22"/>
    </location>
</feature>
<evidence type="ECO:0000313" key="2">
    <source>
        <dbReference type="EMBL" id="CDO97973.1"/>
    </source>
</evidence>
<name>A0A068TRH8_COFCA</name>
<keyword evidence="3" id="KW-1185">Reference proteome</keyword>
<feature type="compositionally biased region" description="Polar residues" evidence="1">
    <location>
        <begin position="1"/>
        <end position="11"/>
    </location>
</feature>
<dbReference type="Proteomes" id="UP000295252">
    <property type="component" value="Chromosome VI"/>
</dbReference>
<dbReference type="STRING" id="49390.A0A068TRH8"/>
<dbReference type="AlphaFoldDB" id="A0A068TRH8"/>
<organism evidence="2 3">
    <name type="scientific">Coffea canephora</name>
    <name type="common">Robusta coffee</name>
    <dbReference type="NCBI Taxonomy" id="49390"/>
    <lineage>
        <taxon>Eukaryota</taxon>
        <taxon>Viridiplantae</taxon>
        <taxon>Streptophyta</taxon>
        <taxon>Embryophyta</taxon>
        <taxon>Tracheophyta</taxon>
        <taxon>Spermatophyta</taxon>
        <taxon>Magnoliopsida</taxon>
        <taxon>eudicotyledons</taxon>
        <taxon>Gunneridae</taxon>
        <taxon>Pentapetalae</taxon>
        <taxon>asterids</taxon>
        <taxon>lamiids</taxon>
        <taxon>Gentianales</taxon>
        <taxon>Rubiaceae</taxon>
        <taxon>Ixoroideae</taxon>
        <taxon>Gardenieae complex</taxon>
        <taxon>Bertiereae - Coffeeae clade</taxon>
        <taxon>Coffeeae</taxon>
        <taxon>Coffea</taxon>
    </lineage>
</organism>
<dbReference type="PhylomeDB" id="A0A068TRH8"/>
<evidence type="ECO:0000313" key="3">
    <source>
        <dbReference type="Proteomes" id="UP000295252"/>
    </source>
</evidence>
<dbReference type="InParanoid" id="A0A068TRH8"/>
<dbReference type="EMBL" id="HG739086">
    <property type="protein sequence ID" value="CDO97973.1"/>
    <property type="molecule type" value="Genomic_DNA"/>
</dbReference>